<evidence type="ECO:0000313" key="5">
    <source>
        <dbReference type="EMBL" id="EWS81674.1"/>
    </source>
</evidence>
<evidence type="ECO:0000256" key="1">
    <source>
        <dbReference type="ARBA" id="ARBA00023015"/>
    </source>
</evidence>
<feature type="domain" description="HTH araC/xylS-type" evidence="4">
    <location>
        <begin position="157"/>
        <end position="255"/>
    </location>
</feature>
<dbReference type="PROSITE" id="PS00041">
    <property type="entry name" value="HTH_ARAC_FAMILY_1"/>
    <property type="match status" value="1"/>
</dbReference>
<dbReference type="PANTHER" id="PTHR46796">
    <property type="entry name" value="HTH-TYPE TRANSCRIPTIONAL ACTIVATOR RHAS-RELATED"/>
    <property type="match status" value="1"/>
</dbReference>
<dbReference type="GO" id="GO:0003700">
    <property type="term" value="F:DNA-binding transcription factor activity"/>
    <property type="evidence" value="ECO:0007669"/>
    <property type="project" value="InterPro"/>
</dbReference>
<evidence type="ECO:0000256" key="2">
    <source>
        <dbReference type="ARBA" id="ARBA00023125"/>
    </source>
</evidence>
<keyword evidence="6" id="KW-1185">Reference proteome</keyword>
<dbReference type="PANTHER" id="PTHR46796:SF13">
    <property type="entry name" value="HTH-TYPE TRANSCRIPTIONAL ACTIVATOR RHAS"/>
    <property type="match status" value="1"/>
</dbReference>
<sequence length="285" mass="30596">MSPSRDDQVPRWRIEGSASIDVPAGGPVLPRRSSLWILVRSGSIGLGCGSAQLELEAGDAAYLHRARLHRITALTDARVDLADLRRDQAGTSDRPLVVRGFADRQSGVVSLLSQCPVTPQLRISRPGVADAYGDLLGSAMLSESAVAGLPRPDAVVRTVAALLEDSPHRPWTLAELAAAAHVGTTALVDRFRRETGLAPMQYLRRVRIERAMDELHRGDRPVAAIARDAGYGSAEAFVRAFRALTGSTPGRWRQSARGRTRMEAYPMAASPANTAPRAMVAAGPR</sequence>
<dbReference type="HOGENOM" id="CLU_996604_0_0_11"/>
<keyword evidence="2" id="KW-0238">DNA-binding</keyword>
<dbReference type="SUPFAM" id="SSF46689">
    <property type="entry name" value="Homeodomain-like"/>
    <property type="match status" value="2"/>
</dbReference>
<gene>
    <name evidence="5" type="ORF">BF93_16050</name>
</gene>
<dbReference type="InterPro" id="IPR050204">
    <property type="entry name" value="AraC_XylS_family_regulators"/>
</dbReference>
<proteinExistence type="predicted"/>
<reference evidence="5 6" key="1">
    <citation type="submission" date="2014-02" db="EMBL/GenBank/DDBJ databases">
        <title>Genome sequence of Brachybacterium phenoliresistens strain W13A50.</title>
        <authorList>
            <person name="Wang X."/>
        </authorList>
    </citation>
    <scope>NUCLEOTIDE SEQUENCE [LARGE SCALE GENOMIC DNA]</scope>
    <source>
        <strain evidence="5 6">W13A50</strain>
    </source>
</reference>
<protein>
    <submittedName>
        <fullName evidence="5">AraC family transcriptional regulator</fullName>
    </submittedName>
</protein>
<evidence type="ECO:0000256" key="3">
    <source>
        <dbReference type="ARBA" id="ARBA00023163"/>
    </source>
</evidence>
<dbReference type="STRING" id="396014.BF93_16050"/>
<dbReference type="EMBL" id="JDYK01000006">
    <property type="protein sequence ID" value="EWS81674.1"/>
    <property type="molecule type" value="Genomic_DNA"/>
</dbReference>
<evidence type="ECO:0000259" key="4">
    <source>
        <dbReference type="PROSITE" id="PS01124"/>
    </source>
</evidence>
<dbReference type="RefSeq" id="WP_051486678.1">
    <property type="nucleotide sequence ID" value="NZ_KK069991.1"/>
</dbReference>
<dbReference type="InterPro" id="IPR018062">
    <property type="entry name" value="HTH_AraC-typ_CS"/>
</dbReference>
<dbReference type="Gene3D" id="1.10.10.60">
    <property type="entry name" value="Homeodomain-like"/>
    <property type="match status" value="2"/>
</dbReference>
<dbReference type="SMART" id="SM00342">
    <property type="entry name" value="HTH_ARAC"/>
    <property type="match status" value="1"/>
</dbReference>
<comment type="caution">
    <text evidence="5">The sequence shown here is derived from an EMBL/GenBank/DDBJ whole genome shotgun (WGS) entry which is preliminary data.</text>
</comment>
<accession>Z9JU08</accession>
<dbReference type="InterPro" id="IPR018060">
    <property type="entry name" value="HTH_AraC"/>
</dbReference>
<dbReference type="InterPro" id="IPR009057">
    <property type="entry name" value="Homeodomain-like_sf"/>
</dbReference>
<name>Z9JU08_9MICO</name>
<dbReference type="Pfam" id="PF12833">
    <property type="entry name" value="HTH_18"/>
    <property type="match status" value="1"/>
</dbReference>
<organism evidence="5 6">
    <name type="scientific">Brachybacterium phenoliresistens</name>
    <dbReference type="NCBI Taxonomy" id="396014"/>
    <lineage>
        <taxon>Bacteria</taxon>
        <taxon>Bacillati</taxon>
        <taxon>Actinomycetota</taxon>
        <taxon>Actinomycetes</taxon>
        <taxon>Micrococcales</taxon>
        <taxon>Dermabacteraceae</taxon>
        <taxon>Brachybacterium</taxon>
    </lineage>
</organism>
<dbReference type="Proteomes" id="UP000023067">
    <property type="component" value="Unassembled WGS sequence"/>
</dbReference>
<dbReference type="PROSITE" id="PS01124">
    <property type="entry name" value="HTH_ARAC_FAMILY_2"/>
    <property type="match status" value="1"/>
</dbReference>
<dbReference type="eggNOG" id="COG2207">
    <property type="taxonomic scope" value="Bacteria"/>
</dbReference>
<keyword evidence="3" id="KW-0804">Transcription</keyword>
<dbReference type="OrthoDB" id="2060755at2"/>
<evidence type="ECO:0000313" key="6">
    <source>
        <dbReference type="Proteomes" id="UP000023067"/>
    </source>
</evidence>
<keyword evidence="1" id="KW-0805">Transcription regulation</keyword>
<dbReference type="AlphaFoldDB" id="Z9JU08"/>
<dbReference type="GO" id="GO:0043565">
    <property type="term" value="F:sequence-specific DNA binding"/>
    <property type="evidence" value="ECO:0007669"/>
    <property type="project" value="InterPro"/>
</dbReference>